<dbReference type="EnsemblPlants" id="AVESA.00010b.r2.4CG1322350.1">
    <property type="protein sequence ID" value="AVESA.00010b.r2.4CG1322350.1.CDS"/>
    <property type="gene ID" value="AVESA.00010b.r2.4CG1322350"/>
</dbReference>
<keyword evidence="2" id="KW-1185">Reference proteome</keyword>
<name>A0ACD5X0F4_AVESA</name>
<evidence type="ECO:0000313" key="2">
    <source>
        <dbReference type="Proteomes" id="UP001732700"/>
    </source>
</evidence>
<sequence>MVAKKRMGDLTILMVDMKDMDVEVRVWCVDQRALIISENRATTNQNSNLTPTNATPTLICTQASTIVPSPAIPEGRRLGDPPIGVPVPTHPHKANRRTPTLLCFTTHSSCCCALLCSTKMEWTRGKCIGKGAFGTVHLAVHRATGRAFAVKSVDAKGGAPAQAAMAMACLESEIRILKRLSSPYVVAYLGDDAAAASRNLHMELVPGASATEAAATGGLGERAARRVLRRVAAALHYLHDVAGVVHGDVKGRNVLLGADDGHGGGAKLADFGAARLVSEPAPRGPRGTPAWMAPEVARGGATTPASDVWSLGCTAVELLAGKRPWSEIGGALEVSELLFRVGFSGKRPELPACLSDSCRDFLDRCLRMDAGERWSCEQLLRHPFLSADAHDDDAGEPSPSPRAVLDWAAASDSDSHASSDCSEAGMEQEVMARAKGRIAELASDDRTRTSWARELDEGPSTWLSDTLAPLSGLEMSTNVLVPSAPSPSDEATTVADAGNGGAGGSAVSVAYAGGGGCVLCSVNGHFWCEGQHKCGSTTGVIRQSSWPPVAVASVLVSCILSCLIQSKILLLLQLSGSVVVFAFDTASGLVHASLVVLTLDLAANWETGCRNSSLGYSV</sequence>
<proteinExistence type="predicted"/>
<protein>
    <submittedName>
        <fullName evidence="1">Uncharacterized protein</fullName>
    </submittedName>
</protein>
<dbReference type="Proteomes" id="UP001732700">
    <property type="component" value="Chromosome 4C"/>
</dbReference>
<accession>A0ACD5X0F4</accession>
<evidence type="ECO:0000313" key="1">
    <source>
        <dbReference type="EnsemblPlants" id="AVESA.00010b.r2.4CG1322350.1.CDS"/>
    </source>
</evidence>
<organism evidence="1 2">
    <name type="scientific">Avena sativa</name>
    <name type="common">Oat</name>
    <dbReference type="NCBI Taxonomy" id="4498"/>
    <lineage>
        <taxon>Eukaryota</taxon>
        <taxon>Viridiplantae</taxon>
        <taxon>Streptophyta</taxon>
        <taxon>Embryophyta</taxon>
        <taxon>Tracheophyta</taxon>
        <taxon>Spermatophyta</taxon>
        <taxon>Magnoliopsida</taxon>
        <taxon>Liliopsida</taxon>
        <taxon>Poales</taxon>
        <taxon>Poaceae</taxon>
        <taxon>BOP clade</taxon>
        <taxon>Pooideae</taxon>
        <taxon>Poodae</taxon>
        <taxon>Poeae</taxon>
        <taxon>Poeae Chloroplast Group 1 (Aveneae type)</taxon>
        <taxon>Aveninae</taxon>
        <taxon>Avena</taxon>
    </lineage>
</organism>
<reference evidence="1" key="2">
    <citation type="submission" date="2025-09" db="UniProtKB">
        <authorList>
            <consortium name="EnsemblPlants"/>
        </authorList>
    </citation>
    <scope>IDENTIFICATION</scope>
</reference>
<reference evidence="1" key="1">
    <citation type="submission" date="2021-05" db="EMBL/GenBank/DDBJ databases">
        <authorList>
            <person name="Scholz U."/>
            <person name="Mascher M."/>
            <person name="Fiebig A."/>
        </authorList>
    </citation>
    <scope>NUCLEOTIDE SEQUENCE [LARGE SCALE GENOMIC DNA]</scope>
</reference>